<sequence>MKDNRYVEIAGNLCSLTDLLKQKLYYSCGEGLTNLVEWVHSKMLRDYLPEKVEETVLTCLQNNPCFKQGEDNLWYLNKEGNKDNDWVYKLLQKAKKPLSIEELAGKGARGGKGKKQLIKNMKLSSDGRFIQLENGKWVLADWRLLKEIRDKDVDKIYELIQQCKCPVSLREVAQQLFNLNLEETNMWEKLENNERFIWIDEDRWFLKELLLPEKNNKTPYLKHLKEMRILPDIALQQEKWEKERAALTREVNELKASLEEAHKAREEAAATLAQQIAMGNHLKLLQRQKEKLEAKAASILRQCRLWVDRARRLEEEKAGYEETINGLQQEINKLYQKMERLRQEAEDRQTRLQAELNDISGELAKVLRSNHQLELALDAAQETKKKLEETVHKLKSKTRHPLVRWTLYILTWWERLWGIK</sequence>
<dbReference type="Gene3D" id="1.10.10.1250">
    <property type="entry name" value="RNA polymerase, subunit delta, N-terminal domain"/>
    <property type="match status" value="1"/>
</dbReference>
<dbReference type="RefSeq" id="WP_088554766.1">
    <property type="nucleotide sequence ID" value="NZ_BDGJ01000168.1"/>
</dbReference>
<name>A0A1Z5HWM6_9FIRM</name>
<accession>A0A1Z5HWM6</accession>
<keyword evidence="3" id="KW-1185">Reference proteome</keyword>
<dbReference type="Proteomes" id="UP000197032">
    <property type="component" value="Unassembled WGS sequence"/>
</dbReference>
<comment type="caution">
    <text evidence="2">The sequence shown here is derived from an EMBL/GenBank/DDBJ whole genome shotgun (WGS) entry which is preliminary data.</text>
</comment>
<dbReference type="InterPro" id="IPR038087">
    <property type="entry name" value="RNAP_delta_N_dom_sf"/>
</dbReference>
<reference evidence="3" key="1">
    <citation type="journal article" date="2017" name="Appl. Environ. Microbiol.">
        <title>Genomic analysis of Calderihabitans maritimus KKC1, a thermophilic hydrogenogenic carboxydotrophic bacterium isolated from marine sediment.</title>
        <authorList>
            <person name="Omae K."/>
            <person name="Yoneda Y."/>
            <person name="Fukuyama Y."/>
            <person name="Yoshida T."/>
            <person name="Sako Y."/>
        </authorList>
    </citation>
    <scope>NUCLEOTIDE SEQUENCE [LARGE SCALE GENOMIC DNA]</scope>
    <source>
        <strain evidence="3">KKC1</strain>
    </source>
</reference>
<feature type="coiled-coil region" evidence="1">
    <location>
        <begin position="237"/>
        <end position="397"/>
    </location>
</feature>
<evidence type="ECO:0000256" key="1">
    <source>
        <dbReference type="SAM" id="Coils"/>
    </source>
</evidence>
<protein>
    <submittedName>
        <fullName evidence="2">Suppressed phage shock protein A</fullName>
    </submittedName>
</protein>
<organism evidence="2 3">
    <name type="scientific">Calderihabitans maritimus</name>
    <dbReference type="NCBI Taxonomy" id="1246530"/>
    <lineage>
        <taxon>Bacteria</taxon>
        <taxon>Bacillati</taxon>
        <taxon>Bacillota</taxon>
        <taxon>Clostridia</taxon>
        <taxon>Neomoorellales</taxon>
        <taxon>Calderihabitantaceae</taxon>
        <taxon>Calderihabitans</taxon>
    </lineage>
</organism>
<evidence type="ECO:0000313" key="3">
    <source>
        <dbReference type="Proteomes" id="UP000197032"/>
    </source>
</evidence>
<dbReference type="AlphaFoldDB" id="A0A1Z5HWM6"/>
<dbReference type="OrthoDB" id="1719569at2"/>
<gene>
    <name evidence="2" type="ORF">KKC1_28080</name>
</gene>
<proteinExistence type="predicted"/>
<keyword evidence="1" id="KW-0175">Coiled coil</keyword>
<dbReference type="EMBL" id="BDGJ01000168">
    <property type="protein sequence ID" value="GAW93680.1"/>
    <property type="molecule type" value="Genomic_DNA"/>
</dbReference>
<evidence type="ECO:0000313" key="2">
    <source>
        <dbReference type="EMBL" id="GAW93680.1"/>
    </source>
</evidence>